<protein>
    <submittedName>
        <fullName evidence="1">Uncharacterized protein</fullName>
    </submittedName>
</protein>
<name>A0AAU9WHJ9_9CNID</name>
<evidence type="ECO:0000313" key="2">
    <source>
        <dbReference type="Proteomes" id="UP001159428"/>
    </source>
</evidence>
<accession>A0AAU9WHJ9</accession>
<organism evidence="1 2">
    <name type="scientific">Pocillopora meandrina</name>
    <dbReference type="NCBI Taxonomy" id="46732"/>
    <lineage>
        <taxon>Eukaryota</taxon>
        <taxon>Metazoa</taxon>
        <taxon>Cnidaria</taxon>
        <taxon>Anthozoa</taxon>
        <taxon>Hexacorallia</taxon>
        <taxon>Scleractinia</taxon>
        <taxon>Astrocoeniina</taxon>
        <taxon>Pocilloporidae</taxon>
        <taxon>Pocillopora</taxon>
    </lineage>
</organism>
<proteinExistence type="predicted"/>
<feature type="non-terminal residue" evidence="1">
    <location>
        <position position="89"/>
    </location>
</feature>
<dbReference type="EMBL" id="CALNXJ010000015">
    <property type="protein sequence ID" value="CAH3115591.1"/>
    <property type="molecule type" value="Genomic_DNA"/>
</dbReference>
<gene>
    <name evidence="1" type="ORF">PMEA_00006798</name>
</gene>
<comment type="caution">
    <text evidence="1">The sequence shown here is derived from an EMBL/GenBank/DDBJ whole genome shotgun (WGS) entry which is preliminary data.</text>
</comment>
<evidence type="ECO:0000313" key="1">
    <source>
        <dbReference type="EMBL" id="CAH3115591.1"/>
    </source>
</evidence>
<sequence>MIKQRLMIIDDKTEFLFIGTRKQLTEIDTSCSINVGERDIDPGLCARNLGVWFDSQKKKCFQLWSSLLAELRAIPSVTIFKPNLQTYLF</sequence>
<dbReference type="Proteomes" id="UP001159428">
    <property type="component" value="Unassembled WGS sequence"/>
</dbReference>
<dbReference type="AlphaFoldDB" id="A0AAU9WHJ9"/>
<keyword evidence="2" id="KW-1185">Reference proteome</keyword>
<reference evidence="1 2" key="1">
    <citation type="submission" date="2022-05" db="EMBL/GenBank/DDBJ databases">
        <authorList>
            <consortium name="Genoscope - CEA"/>
            <person name="William W."/>
        </authorList>
    </citation>
    <scope>NUCLEOTIDE SEQUENCE [LARGE SCALE GENOMIC DNA]</scope>
</reference>